<evidence type="ECO:0000256" key="11">
    <source>
        <dbReference type="ARBA" id="ARBA00023204"/>
    </source>
</evidence>
<dbReference type="PANTHER" id="PTHR32294">
    <property type="entry name" value="DNA POLYMERASE III SUBUNIT ALPHA"/>
    <property type="match status" value="1"/>
</dbReference>
<evidence type="ECO:0000256" key="4">
    <source>
        <dbReference type="ARBA" id="ARBA00017273"/>
    </source>
</evidence>
<proteinExistence type="inferred from homology"/>
<comment type="subcellular location">
    <subcellularLocation>
        <location evidence="1 13">Cytoplasm</location>
    </subcellularLocation>
</comment>
<keyword evidence="9 13" id="KW-0227">DNA damage</keyword>
<comment type="catalytic activity">
    <reaction evidence="12 13">
        <text>DNA(n) + a 2'-deoxyribonucleoside 5'-triphosphate = DNA(n+1) + diphosphate</text>
        <dbReference type="Rhea" id="RHEA:22508"/>
        <dbReference type="Rhea" id="RHEA-COMP:17339"/>
        <dbReference type="Rhea" id="RHEA-COMP:17340"/>
        <dbReference type="ChEBI" id="CHEBI:33019"/>
        <dbReference type="ChEBI" id="CHEBI:61560"/>
        <dbReference type="ChEBI" id="CHEBI:173112"/>
        <dbReference type="EC" id="2.7.7.7"/>
    </reaction>
</comment>
<comment type="similarity">
    <text evidence="2 13">Belongs to the DNA polymerase type-C family. DnaE2 subfamily.</text>
</comment>
<name>A0ABP8CP35_9ACTN</name>
<evidence type="ECO:0000256" key="3">
    <source>
        <dbReference type="ARBA" id="ARBA00012417"/>
    </source>
</evidence>
<keyword evidence="8 13" id="KW-0235">DNA replication</keyword>
<dbReference type="Pfam" id="PF17657">
    <property type="entry name" value="DNA_pol3_finger"/>
    <property type="match status" value="1"/>
</dbReference>
<dbReference type="EC" id="2.7.7.7" evidence="3 13"/>
<dbReference type="InterPro" id="IPR040982">
    <property type="entry name" value="DNA_pol3_finger"/>
</dbReference>
<evidence type="ECO:0000256" key="2">
    <source>
        <dbReference type="ARBA" id="ARBA00007391"/>
    </source>
</evidence>
<dbReference type="Pfam" id="PF01336">
    <property type="entry name" value="tRNA_anti-codon"/>
    <property type="match status" value="1"/>
</dbReference>
<dbReference type="RefSeq" id="WP_344906789.1">
    <property type="nucleotide sequence ID" value="NZ_BAABAS010000029.1"/>
</dbReference>
<dbReference type="NCBIfam" id="TIGR00594">
    <property type="entry name" value="polc"/>
    <property type="match status" value="1"/>
</dbReference>
<comment type="function">
    <text evidence="13">DNA polymerase involved in damage-induced mutagenesis and translesion synthesis (TLS). It is not the major replicative DNA polymerase.</text>
</comment>
<dbReference type="EMBL" id="BAABAS010000029">
    <property type="protein sequence ID" value="GAA4241681.1"/>
    <property type="molecule type" value="Genomic_DNA"/>
</dbReference>
<dbReference type="Pfam" id="PF14579">
    <property type="entry name" value="HHH_6"/>
    <property type="match status" value="1"/>
</dbReference>
<dbReference type="InterPro" id="IPR011708">
    <property type="entry name" value="DNA_pol3_alpha_NTPase_dom"/>
</dbReference>
<dbReference type="Proteomes" id="UP001501710">
    <property type="component" value="Unassembled WGS sequence"/>
</dbReference>
<dbReference type="InterPro" id="IPR004013">
    <property type="entry name" value="PHP_dom"/>
</dbReference>
<keyword evidence="5 13" id="KW-0963">Cytoplasm</keyword>
<dbReference type="CDD" id="cd04485">
    <property type="entry name" value="DnaE_OBF"/>
    <property type="match status" value="1"/>
</dbReference>
<evidence type="ECO:0000256" key="12">
    <source>
        <dbReference type="ARBA" id="ARBA00049244"/>
    </source>
</evidence>
<evidence type="ECO:0000313" key="16">
    <source>
        <dbReference type="EMBL" id="GAA4241681.1"/>
    </source>
</evidence>
<evidence type="ECO:0000313" key="17">
    <source>
        <dbReference type="Proteomes" id="UP001501710"/>
    </source>
</evidence>
<evidence type="ECO:0000259" key="15">
    <source>
        <dbReference type="SMART" id="SM00481"/>
    </source>
</evidence>
<feature type="domain" description="Polymerase/histidinol phosphatase N-terminal" evidence="15">
    <location>
        <begin position="48"/>
        <end position="115"/>
    </location>
</feature>
<reference evidence="17" key="1">
    <citation type="journal article" date="2019" name="Int. J. Syst. Evol. Microbiol.">
        <title>The Global Catalogue of Microorganisms (GCM) 10K type strain sequencing project: providing services to taxonomists for standard genome sequencing and annotation.</title>
        <authorList>
            <consortium name="The Broad Institute Genomics Platform"/>
            <consortium name="The Broad Institute Genome Sequencing Center for Infectious Disease"/>
            <person name="Wu L."/>
            <person name="Ma J."/>
        </authorList>
    </citation>
    <scope>NUCLEOTIDE SEQUENCE [LARGE SCALE GENOMIC DNA]</scope>
    <source>
        <strain evidence="17">JCM 17440</strain>
    </source>
</reference>
<keyword evidence="11 13" id="KW-0234">DNA repair</keyword>
<keyword evidence="6 13" id="KW-0808">Transferase</keyword>
<keyword evidence="10 13" id="KW-0239">DNA-directed DNA polymerase</keyword>
<protein>
    <recommendedName>
        <fullName evidence="4 13">Error-prone DNA polymerase</fullName>
        <ecNumber evidence="3 13">2.7.7.7</ecNumber>
    </recommendedName>
</protein>
<accession>A0ABP8CP35</accession>
<keyword evidence="17" id="KW-1185">Reference proteome</keyword>
<dbReference type="SUPFAM" id="SSF89550">
    <property type="entry name" value="PHP domain-like"/>
    <property type="match status" value="1"/>
</dbReference>
<sequence>MTSWFNPPISWREFEERLSWRPTKQHRDDAPPVKPRAPRRVETDVPWAELHCHSSFSFLDGASDPASLVAEAARLGVETMAITDHDGMYGAVQFAQAARDSGVETVFGAELGLGLPGPRTGEPDPAGRHLLALARGAAGYARLCSAITAAQLAGGRKGRPVYDLDALADAHDGHWAVLTGCRKGSVPAALEAGGPDAAERELRDLTARFGRDNVFVELIDHDQPDDDHRNDALFALARRVGVDVVASNNVHFAAPGADARLAQAMAAVRARRGLDDMVGWLPAGGTAHVRSGTEMARRLARFPGVQARTVELARECRFRFDVVAPRLPDWPVPDGHDEASWLRHLVAEGALLRYGPPEAERVSGAYAQIAKELDVIQQLRFPGYFLIVHDIVEFCREKGILCQGRGSAANSAVCYALGITGVDAVRHGLLFERFLSPGRDGPPDIDLDIEHRRREEAIQYVYGKYGRECTAQVANVISYRPRMAVRDAARALGFSPGQQDAWSKGIDPRDPVGSETDIPGPVTELANRMLRLPRHLGIHSGGMVIADRPVGEICPIEWATMPGRSVLQWDKDDCAAAGLVKFDLLGLGMLAALHDCFDLVAEHHGRRHDLQSVPPEDPLVYDMLCDADTVGVFQVESRAQMATLPRLKPREFYDLVVEVALIRPGPIQGGSVHPYLRRRKGLEPALCPHPLMEPALARTLGVPLFQEQMMQLAVDCAGFTPAEADQLRQAMGAKRAPERVERLRARLLDGMAERGIPADIAESVYEKILGFTGFGFPESHAQSFAHLVYASAWLKRHHPAAFTAALVRNQPMGFYSPQSLLGDARRHGVVVRPVDVNASGAHPTLEEAVPVESDHPHAPREPQPAIRLGFAGIRNLGDDAAEAIAAGRPYTGMEDLARRVPLSPGALEALATAGAFGCFGLSRREALWAAGALAGSGPGQLEGVTPGATAPPLPAMTPIEVTLADLWATGVSHAHPVAHVRKTLDGIGALSSARLAQTPGDTNVVVAGLVTHRQRPPTAGGIVFMTLEDETGIINVVCPPQVFGRHRGLAVDSQALLVSGRLERVDGVANVRATRLRRLPVPGRVQARDFH</sequence>
<feature type="region of interest" description="Disordered" evidence="14">
    <location>
        <begin position="499"/>
        <end position="518"/>
    </location>
</feature>
<dbReference type="Pfam" id="PF02811">
    <property type="entry name" value="PHP"/>
    <property type="match status" value="1"/>
</dbReference>
<evidence type="ECO:0000256" key="10">
    <source>
        <dbReference type="ARBA" id="ARBA00022932"/>
    </source>
</evidence>
<evidence type="ECO:0000256" key="8">
    <source>
        <dbReference type="ARBA" id="ARBA00022705"/>
    </source>
</evidence>
<dbReference type="InterPro" id="IPR003141">
    <property type="entry name" value="Pol/His_phosphatase_N"/>
</dbReference>
<keyword evidence="7 13" id="KW-0548">Nucleotidyltransferase</keyword>
<evidence type="ECO:0000256" key="7">
    <source>
        <dbReference type="ARBA" id="ARBA00022695"/>
    </source>
</evidence>
<dbReference type="Gene3D" id="1.10.150.870">
    <property type="match status" value="1"/>
</dbReference>
<evidence type="ECO:0000256" key="6">
    <source>
        <dbReference type="ARBA" id="ARBA00022679"/>
    </source>
</evidence>
<dbReference type="SMART" id="SM00481">
    <property type="entry name" value="POLIIIAc"/>
    <property type="match status" value="1"/>
</dbReference>
<dbReference type="InterPro" id="IPR004805">
    <property type="entry name" value="DnaE2/DnaE/PolC"/>
</dbReference>
<gene>
    <name evidence="13 16" type="primary">dnaE2</name>
    <name evidence="16" type="ORF">GCM10022254_71480</name>
</gene>
<dbReference type="InterPro" id="IPR004365">
    <property type="entry name" value="NA-bd_OB_tRNA"/>
</dbReference>
<comment type="caution">
    <text evidence="16">The sequence shown here is derived from an EMBL/GenBank/DDBJ whole genome shotgun (WGS) entry which is preliminary data.</text>
</comment>
<evidence type="ECO:0000256" key="13">
    <source>
        <dbReference type="HAMAP-Rule" id="MF_01902"/>
    </source>
</evidence>
<dbReference type="Gene3D" id="3.20.20.140">
    <property type="entry name" value="Metal-dependent hydrolases"/>
    <property type="match status" value="1"/>
</dbReference>
<evidence type="ECO:0000256" key="9">
    <source>
        <dbReference type="ARBA" id="ARBA00022763"/>
    </source>
</evidence>
<evidence type="ECO:0000256" key="14">
    <source>
        <dbReference type="SAM" id="MobiDB-lite"/>
    </source>
</evidence>
<evidence type="ECO:0000256" key="5">
    <source>
        <dbReference type="ARBA" id="ARBA00022490"/>
    </source>
</evidence>
<dbReference type="PANTHER" id="PTHR32294:SF4">
    <property type="entry name" value="ERROR-PRONE DNA POLYMERASE"/>
    <property type="match status" value="1"/>
</dbReference>
<organism evidence="16 17">
    <name type="scientific">Actinomadura meridiana</name>
    <dbReference type="NCBI Taxonomy" id="559626"/>
    <lineage>
        <taxon>Bacteria</taxon>
        <taxon>Bacillati</taxon>
        <taxon>Actinomycetota</taxon>
        <taxon>Actinomycetes</taxon>
        <taxon>Streptosporangiales</taxon>
        <taxon>Thermomonosporaceae</taxon>
        <taxon>Actinomadura</taxon>
    </lineage>
</organism>
<dbReference type="Pfam" id="PF07733">
    <property type="entry name" value="DNA_pol3_alpha"/>
    <property type="match status" value="1"/>
</dbReference>
<dbReference type="InterPro" id="IPR029460">
    <property type="entry name" value="DNAPol_HHH"/>
</dbReference>
<evidence type="ECO:0000256" key="1">
    <source>
        <dbReference type="ARBA" id="ARBA00004496"/>
    </source>
</evidence>
<dbReference type="InterPro" id="IPR016195">
    <property type="entry name" value="Pol/histidinol_Pase-like"/>
</dbReference>
<dbReference type="NCBIfam" id="NF004225">
    <property type="entry name" value="PRK05672.1"/>
    <property type="match status" value="1"/>
</dbReference>
<dbReference type="InterPro" id="IPR023073">
    <property type="entry name" value="DnaE2"/>
</dbReference>
<dbReference type="HAMAP" id="MF_01902">
    <property type="entry name" value="DNApol_error_prone"/>
    <property type="match status" value="1"/>
</dbReference>